<proteinExistence type="predicted"/>
<feature type="transmembrane region" description="Helical" evidence="1">
    <location>
        <begin position="43"/>
        <end position="61"/>
    </location>
</feature>
<dbReference type="EMBL" id="PEUE01000002">
    <property type="protein sequence ID" value="PIV38808.1"/>
    <property type="molecule type" value="Genomic_DNA"/>
</dbReference>
<feature type="transmembrane region" description="Helical" evidence="1">
    <location>
        <begin position="90"/>
        <end position="107"/>
    </location>
</feature>
<reference evidence="3" key="1">
    <citation type="submission" date="2017-09" db="EMBL/GenBank/DDBJ databases">
        <title>Depth-based differentiation of microbial function through sediment-hosted aquifers and enrichment of novel symbionts in the deep terrestrial subsurface.</title>
        <authorList>
            <person name="Probst A.J."/>
            <person name="Ladd B."/>
            <person name="Jarett J.K."/>
            <person name="Geller-Mcgrath D.E."/>
            <person name="Sieber C.M.K."/>
            <person name="Emerson J.B."/>
            <person name="Anantharaman K."/>
            <person name="Thomas B.C."/>
            <person name="Malmstrom R."/>
            <person name="Stieglmeier M."/>
            <person name="Klingl A."/>
            <person name="Woyke T."/>
            <person name="Ryan C.M."/>
            <person name="Banfield J.F."/>
        </authorList>
    </citation>
    <scope>NUCLEOTIDE SEQUENCE [LARGE SCALE GENOMIC DNA]</scope>
</reference>
<dbReference type="Proteomes" id="UP000229247">
    <property type="component" value="Unassembled WGS sequence"/>
</dbReference>
<evidence type="ECO:0000313" key="3">
    <source>
        <dbReference type="Proteomes" id="UP000229247"/>
    </source>
</evidence>
<evidence type="ECO:0000256" key="1">
    <source>
        <dbReference type="SAM" id="Phobius"/>
    </source>
</evidence>
<evidence type="ECO:0000313" key="2">
    <source>
        <dbReference type="EMBL" id="PIV38808.1"/>
    </source>
</evidence>
<accession>A0A2M7D702</accession>
<organism evidence="2 3">
    <name type="scientific">Candidatus Portnoybacteria bacterium CG02_land_8_20_14_3_00_45_8</name>
    <dbReference type="NCBI Taxonomy" id="1974807"/>
    <lineage>
        <taxon>Bacteria</taxon>
        <taxon>Candidatus Portnoyibacteriota</taxon>
    </lineage>
</organism>
<feature type="transmembrane region" description="Helical" evidence="1">
    <location>
        <begin position="68"/>
        <end position="84"/>
    </location>
</feature>
<comment type="caution">
    <text evidence="2">The sequence shown here is derived from an EMBL/GenBank/DDBJ whole genome shotgun (WGS) entry which is preliminary data.</text>
</comment>
<keyword evidence="1" id="KW-0472">Membrane</keyword>
<keyword evidence="1" id="KW-1133">Transmembrane helix</keyword>
<gene>
    <name evidence="2" type="ORF">COS30_00050</name>
</gene>
<dbReference type="AlphaFoldDB" id="A0A2M7D702"/>
<feature type="transmembrane region" description="Helical" evidence="1">
    <location>
        <begin position="128"/>
        <end position="150"/>
    </location>
</feature>
<sequence>MNKKIIVRSALGVLILLFSVLSWYLIKNSFAQAQSEEWVRSVLWPSLSLVALGSFIGLAYLVEDDWRILLGLLLLVGAPFFIFFNSFNYWKLAFIGVALLFILKGIFQSRRAKTQKIKLVLAEVLLKGLAPSVTGLVLLASIGFFGSAYAQSLVKAEIIIPRGLFNKIIGPFLNAPNTLKNLSGAPVSGRPSTESEQLKDSLYQEINKYFNTTGNSFKKNLPFGLATTFFFALRI</sequence>
<protein>
    <submittedName>
        <fullName evidence="2">Uncharacterized protein</fullName>
    </submittedName>
</protein>
<name>A0A2M7D702_9BACT</name>
<keyword evidence="1" id="KW-0812">Transmembrane</keyword>